<dbReference type="EMBL" id="CP035758">
    <property type="protein sequence ID" value="QBD80435.1"/>
    <property type="molecule type" value="Genomic_DNA"/>
</dbReference>
<dbReference type="InterPro" id="IPR023286">
    <property type="entry name" value="ABATE_dom_sf"/>
</dbReference>
<dbReference type="Gene3D" id="1.10.3300.10">
    <property type="entry name" value="Jann2411-like domain"/>
    <property type="match status" value="1"/>
</dbReference>
<dbReference type="SUPFAM" id="SSF160904">
    <property type="entry name" value="Jann2411-like"/>
    <property type="match status" value="1"/>
</dbReference>
<dbReference type="KEGG" id="kbs:EPA93_32465"/>
<dbReference type="InterPro" id="IPR010852">
    <property type="entry name" value="ABATE"/>
</dbReference>
<evidence type="ECO:0000313" key="2">
    <source>
        <dbReference type="EMBL" id="QBD80435.1"/>
    </source>
</evidence>
<feature type="domain" description="Zinc finger CGNR" evidence="1">
    <location>
        <begin position="77"/>
        <end position="118"/>
    </location>
</feature>
<protein>
    <recommendedName>
        <fullName evidence="1">Zinc finger CGNR domain-containing protein</fullName>
    </recommendedName>
</protein>
<sequence>MSFTYMSFFPSKLFHFKLLCSRAYRHKANTCVRSLAFVLNQEHHKAISLAKNALDQMLAPLARATAKLLISAERNLVRQCANERCGHLFMDTTKNHQRHWCKADCGSHVRVRRYRQRQRDERASDREE</sequence>
<dbReference type="InterPro" id="IPR021005">
    <property type="entry name" value="Znf_CGNR"/>
</dbReference>
<dbReference type="Pfam" id="PF11706">
    <property type="entry name" value="zf-CGNR"/>
    <property type="match status" value="1"/>
</dbReference>
<keyword evidence="3" id="KW-1185">Reference proteome</keyword>
<dbReference type="Proteomes" id="UP000290365">
    <property type="component" value="Chromosome"/>
</dbReference>
<accession>A0A4P6JY55</accession>
<reference evidence="2 3" key="1">
    <citation type="submission" date="2019-01" db="EMBL/GenBank/DDBJ databases">
        <title>Ktedonosporobacter rubrisoli SCAWS-G2.</title>
        <authorList>
            <person name="Huang Y."/>
            <person name="Yan B."/>
        </authorList>
    </citation>
    <scope>NUCLEOTIDE SEQUENCE [LARGE SCALE GENOMIC DNA]</scope>
    <source>
        <strain evidence="2 3">SCAWS-G2</strain>
    </source>
</reference>
<evidence type="ECO:0000259" key="1">
    <source>
        <dbReference type="Pfam" id="PF11706"/>
    </source>
</evidence>
<evidence type="ECO:0000313" key="3">
    <source>
        <dbReference type="Proteomes" id="UP000290365"/>
    </source>
</evidence>
<dbReference type="PANTHER" id="PTHR35525">
    <property type="entry name" value="BLL6575 PROTEIN"/>
    <property type="match status" value="1"/>
</dbReference>
<dbReference type="AlphaFoldDB" id="A0A4P6JY55"/>
<dbReference type="PANTHER" id="PTHR35525:SF3">
    <property type="entry name" value="BLL6575 PROTEIN"/>
    <property type="match status" value="1"/>
</dbReference>
<gene>
    <name evidence="2" type="ORF">EPA93_32465</name>
</gene>
<name>A0A4P6JY55_KTERU</name>
<dbReference type="OrthoDB" id="123307at2"/>
<proteinExistence type="predicted"/>
<organism evidence="2 3">
    <name type="scientific">Ktedonosporobacter rubrisoli</name>
    <dbReference type="NCBI Taxonomy" id="2509675"/>
    <lineage>
        <taxon>Bacteria</taxon>
        <taxon>Bacillati</taxon>
        <taxon>Chloroflexota</taxon>
        <taxon>Ktedonobacteria</taxon>
        <taxon>Ktedonobacterales</taxon>
        <taxon>Ktedonosporobacteraceae</taxon>
        <taxon>Ktedonosporobacter</taxon>
    </lineage>
</organism>